<sequence length="221" mass="24128">MLSWILYSASFLLLVGNQLGEAEPPFGLCFVQAGLIYAAPTFSILGCLLSFLHKFPPTVYAVVFFNVLLGVRDYRVVSRASSNLNLYCHITTSTDWMVSSYIVVCGTLMLVPLEIWIGFVFCRNWAAFRTTPNHGQASLTIFIRVALFSGISIIGLGMSSVILTLGVPHPYLSLVLPLGPILAAITFGYTFWRESEHSPAPASDSARESTPRSVADADVNV</sequence>
<proteinExistence type="predicted"/>
<keyword evidence="3" id="KW-0732">Signal</keyword>
<feature type="transmembrane region" description="Helical" evidence="2">
    <location>
        <begin position="141"/>
        <end position="165"/>
    </location>
</feature>
<evidence type="ECO:0000256" key="2">
    <source>
        <dbReference type="SAM" id="Phobius"/>
    </source>
</evidence>
<feature type="chain" id="PRO_5042239446" evidence="3">
    <location>
        <begin position="23"/>
        <end position="221"/>
    </location>
</feature>
<keyword evidence="2" id="KW-1133">Transmembrane helix</keyword>
<evidence type="ECO:0000313" key="4">
    <source>
        <dbReference type="EMBL" id="KAJ7227251.1"/>
    </source>
</evidence>
<protein>
    <submittedName>
        <fullName evidence="4">Uncharacterized protein</fullName>
    </submittedName>
</protein>
<evidence type="ECO:0000256" key="1">
    <source>
        <dbReference type="SAM" id="MobiDB-lite"/>
    </source>
</evidence>
<dbReference type="AlphaFoldDB" id="A0AAD7E4L8"/>
<dbReference type="EMBL" id="JARJCW010000003">
    <property type="protein sequence ID" value="KAJ7227251.1"/>
    <property type="molecule type" value="Genomic_DNA"/>
</dbReference>
<evidence type="ECO:0000313" key="5">
    <source>
        <dbReference type="Proteomes" id="UP001219525"/>
    </source>
</evidence>
<dbReference type="Proteomes" id="UP001219525">
    <property type="component" value="Unassembled WGS sequence"/>
</dbReference>
<reference evidence="4" key="1">
    <citation type="submission" date="2023-03" db="EMBL/GenBank/DDBJ databases">
        <title>Massive genome expansion in bonnet fungi (Mycena s.s.) driven by repeated elements and novel gene families across ecological guilds.</title>
        <authorList>
            <consortium name="Lawrence Berkeley National Laboratory"/>
            <person name="Harder C.B."/>
            <person name="Miyauchi S."/>
            <person name="Viragh M."/>
            <person name="Kuo A."/>
            <person name="Thoen E."/>
            <person name="Andreopoulos B."/>
            <person name="Lu D."/>
            <person name="Skrede I."/>
            <person name="Drula E."/>
            <person name="Henrissat B."/>
            <person name="Morin E."/>
            <person name="Kohler A."/>
            <person name="Barry K."/>
            <person name="LaButti K."/>
            <person name="Morin E."/>
            <person name="Salamov A."/>
            <person name="Lipzen A."/>
            <person name="Mereny Z."/>
            <person name="Hegedus B."/>
            <person name="Baldrian P."/>
            <person name="Stursova M."/>
            <person name="Weitz H."/>
            <person name="Taylor A."/>
            <person name="Grigoriev I.V."/>
            <person name="Nagy L.G."/>
            <person name="Martin F."/>
            <person name="Kauserud H."/>
        </authorList>
    </citation>
    <scope>NUCLEOTIDE SEQUENCE</scope>
    <source>
        <strain evidence="4">9144</strain>
    </source>
</reference>
<organism evidence="4 5">
    <name type="scientific">Mycena pura</name>
    <dbReference type="NCBI Taxonomy" id="153505"/>
    <lineage>
        <taxon>Eukaryota</taxon>
        <taxon>Fungi</taxon>
        <taxon>Dikarya</taxon>
        <taxon>Basidiomycota</taxon>
        <taxon>Agaricomycotina</taxon>
        <taxon>Agaricomycetes</taxon>
        <taxon>Agaricomycetidae</taxon>
        <taxon>Agaricales</taxon>
        <taxon>Marasmiineae</taxon>
        <taxon>Mycenaceae</taxon>
        <taxon>Mycena</taxon>
    </lineage>
</organism>
<feature type="region of interest" description="Disordered" evidence="1">
    <location>
        <begin position="198"/>
        <end position="221"/>
    </location>
</feature>
<feature type="transmembrane region" description="Helical" evidence="2">
    <location>
        <begin position="171"/>
        <end position="192"/>
    </location>
</feature>
<gene>
    <name evidence="4" type="ORF">GGX14DRAFT_385969</name>
</gene>
<feature type="transmembrane region" description="Helical" evidence="2">
    <location>
        <begin position="97"/>
        <end position="121"/>
    </location>
</feature>
<comment type="caution">
    <text evidence="4">The sequence shown here is derived from an EMBL/GenBank/DDBJ whole genome shotgun (WGS) entry which is preliminary data.</text>
</comment>
<name>A0AAD7E4L8_9AGAR</name>
<keyword evidence="5" id="KW-1185">Reference proteome</keyword>
<feature type="signal peptide" evidence="3">
    <location>
        <begin position="1"/>
        <end position="22"/>
    </location>
</feature>
<keyword evidence="2" id="KW-0472">Membrane</keyword>
<evidence type="ECO:0000256" key="3">
    <source>
        <dbReference type="SAM" id="SignalP"/>
    </source>
</evidence>
<accession>A0AAD7E4L8</accession>
<feature type="transmembrane region" description="Helical" evidence="2">
    <location>
        <begin position="32"/>
        <end position="52"/>
    </location>
</feature>
<keyword evidence="2" id="KW-0812">Transmembrane</keyword>